<evidence type="ECO:0000259" key="1">
    <source>
        <dbReference type="Pfam" id="PF00149"/>
    </source>
</evidence>
<dbReference type="Pfam" id="PF00149">
    <property type="entry name" value="Metallophos"/>
    <property type="match status" value="1"/>
</dbReference>
<feature type="domain" description="Calcineurin-like phosphoesterase" evidence="1">
    <location>
        <begin position="3"/>
        <end position="142"/>
    </location>
</feature>
<dbReference type="AlphaFoldDB" id="A0A0F9S066"/>
<dbReference type="Gene3D" id="3.60.21.10">
    <property type="match status" value="1"/>
</dbReference>
<name>A0A0F9S066_9ZZZZ</name>
<dbReference type="GO" id="GO:0016787">
    <property type="term" value="F:hydrolase activity"/>
    <property type="evidence" value="ECO:0007669"/>
    <property type="project" value="InterPro"/>
</dbReference>
<organism evidence="2">
    <name type="scientific">marine sediment metagenome</name>
    <dbReference type="NCBI Taxonomy" id="412755"/>
    <lineage>
        <taxon>unclassified sequences</taxon>
        <taxon>metagenomes</taxon>
        <taxon>ecological metagenomes</taxon>
    </lineage>
</organism>
<dbReference type="EMBL" id="LAZR01003033">
    <property type="protein sequence ID" value="KKN22753.1"/>
    <property type="molecule type" value="Genomic_DNA"/>
</dbReference>
<comment type="caution">
    <text evidence="2">The sequence shown here is derived from an EMBL/GenBank/DDBJ whole genome shotgun (WGS) entry which is preliminary data.</text>
</comment>
<dbReference type="SUPFAM" id="SSF56300">
    <property type="entry name" value="Metallo-dependent phosphatases"/>
    <property type="match status" value="1"/>
</dbReference>
<sequence length="240" mass="27368">MSRILVIGDTHAPCTHPGYLPFCRDLYDKYDCNKVVHIGDVVDNHAISFHAHHPDMPGPKDEYELALHEVAKWYKVFPRATVTIGNHDERIVRLAESVDIPPKFVRDYQDVWQTPKWHWTTDIVIDDVYYFHGTGNGGIHPAYNAMGKMLMSVVMGHIHTASGLKWKFNPTRRIFGMDVGTGIDERSLAFAYGRHMKQRSAVSAGVVLDGTPYHEIVPIGPGEKYNRSRFVKKSRKRSKK</sequence>
<proteinExistence type="predicted"/>
<accession>A0A0F9S066</accession>
<evidence type="ECO:0000313" key="2">
    <source>
        <dbReference type="EMBL" id="KKN22753.1"/>
    </source>
</evidence>
<reference evidence="2" key="1">
    <citation type="journal article" date="2015" name="Nature">
        <title>Complex archaea that bridge the gap between prokaryotes and eukaryotes.</title>
        <authorList>
            <person name="Spang A."/>
            <person name="Saw J.H."/>
            <person name="Jorgensen S.L."/>
            <person name="Zaremba-Niedzwiedzka K."/>
            <person name="Martijn J."/>
            <person name="Lind A.E."/>
            <person name="van Eijk R."/>
            <person name="Schleper C."/>
            <person name="Guy L."/>
            <person name="Ettema T.J."/>
        </authorList>
    </citation>
    <scope>NUCLEOTIDE SEQUENCE</scope>
</reference>
<dbReference type="InterPro" id="IPR004843">
    <property type="entry name" value="Calcineurin-like_PHP"/>
</dbReference>
<gene>
    <name evidence="2" type="ORF">LCGC14_0911890</name>
</gene>
<dbReference type="InterPro" id="IPR029052">
    <property type="entry name" value="Metallo-depent_PP-like"/>
</dbReference>
<protein>
    <recommendedName>
        <fullName evidence="1">Calcineurin-like phosphoesterase domain-containing protein</fullName>
    </recommendedName>
</protein>